<gene>
    <name evidence="2" type="ORF">GCM10009765_05580</name>
</gene>
<feature type="transmembrane region" description="Helical" evidence="1">
    <location>
        <begin position="42"/>
        <end position="61"/>
    </location>
</feature>
<keyword evidence="1" id="KW-1133">Transmembrane helix</keyword>
<sequence>MKPDAPNRGPATGDDFDQALRVAEQLLSGVDRGRHRVGEARMLQILVLLAGAVIAVAAAVLSSPTVAIIAVVAAILGLLAGHILLVVPLGARVLRDERAMVEIITVLRELHPHVAEREAWSAVRDRFARERISRFPVAERTRGITTFSGLAADVAKRRPTIKRATGAAAP</sequence>
<evidence type="ECO:0000313" key="2">
    <source>
        <dbReference type="EMBL" id="GAA1659113.1"/>
    </source>
</evidence>
<accession>A0ABN2FU41</accession>
<name>A0ABN2FU41_9ACTN</name>
<reference evidence="2 3" key="1">
    <citation type="journal article" date="2019" name="Int. J. Syst. Evol. Microbiol.">
        <title>The Global Catalogue of Microorganisms (GCM) 10K type strain sequencing project: providing services to taxonomists for standard genome sequencing and annotation.</title>
        <authorList>
            <consortium name="The Broad Institute Genomics Platform"/>
            <consortium name="The Broad Institute Genome Sequencing Center for Infectious Disease"/>
            <person name="Wu L."/>
            <person name="Ma J."/>
        </authorList>
    </citation>
    <scope>NUCLEOTIDE SEQUENCE [LARGE SCALE GENOMIC DNA]</scope>
    <source>
        <strain evidence="2 3">JCM 14718</strain>
    </source>
</reference>
<dbReference type="RefSeq" id="WP_344306818.1">
    <property type="nucleotide sequence ID" value="NZ_BAAANY010000002.1"/>
</dbReference>
<keyword evidence="1" id="KW-0812">Transmembrane</keyword>
<comment type="caution">
    <text evidence="2">The sequence shown here is derived from an EMBL/GenBank/DDBJ whole genome shotgun (WGS) entry which is preliminary data.</text>
</comment>
<dbReference type="Proteomes" id="UP001500618">
    <property type="component" value="Unassembled WGS sequence"/>
</dbReference>
<keyword evidence="3" id="KW-1185">Reference proteome</keyword>
<protein>
    <submittedName>
        <fullName evidence="2">Uncharacterized protein</fullName>
    </submittedName>
</protein>
<proteinExistence type="predicted"/>
<organism evidence="2 3">
    <name type="scientific">Fodinicola feengrottensis</name>
    <dbReference type="NCBI Taxonomy" id="435914"/>
    <lineage>
        <taxon>Bacteria</taxon>
        <taxon>Bacillati</taxon>
        <taxon>Actinomycetota</taxon>
        <taxon>Actinomycetes</taxon>
        <taxon>Mycobacteriales</taxon>
        <taxon>Fodinicola</taxon>
    </lineage>
</organism>
<evidence type="ECO:0000313" key="3">
    <source>
        <dbReference type="Proteomes" id="UP001500618"/>
    </source>
</evidence>
<evidence type="ECO:0000256" key="1">
    <source>
        <dbReference type="SAM" id="Phobius"/>
    </source>
</evidence>
<dbReference type="EMBL" id="BAAANY010000002">
    <property type="protein sequence ID" value="GAA1659113.1"/>
    <property type="molecule type" value="Genomic_DNA"/>
</dbReference>
<feature type="transmembrane region" description="Helical" evidence="1">
    <location>
        <begin position="67"/>
        <end position="91"/>
    </location>
</feature>
<keyword evidence="1" id="KW-0472">Membrane</keyword>